<dbReference type="PROSITE" id="PS50883">
    <property type="entry name" value="EAL"/>
    <property type="match status" value="1"/>
</dbReference>
<feature type="transmembrane region" description="Helical" evidence="1">
    <location>
        <begin position="234"/>
        <end position="256"/>
    </location>
</feature>
<sequence>MVFSTSPFLQFKATSLLFYRYAFLALALISLLLIVFNYSSLNNSEFNMLTEEESIDVTGYRAESQFEVDQNGSIILSCAIQSVLPNEKCGLEFDFVKAASSASIDALPSFANLETIDASVSASRDGVLVDIPVTLTFHLARHSSLGQLNGLRSIRYESAHFMPNTPQLLPRERVVPDSWWNEQFDISTALEASDLSSVTGLSLYLESSAELQPGRYEVTIDRLMFNQHLVSPGSVNLILALVWPTAMLIFLAHYLLMKRAEVHQLSVQSDTDPETGMMNMSGLRRLYPGKLTSPVTVINIRVKNFFSLQKEFSRQTVFSLIQQTFQPFTSEQGARLLMVKPQDENILLIGGACDESLFGKLISASKKGIKMESLGHLRLDLKMGIAKGEKGMTMEALLAQSTIAIDAINEGEASYKLYHPELRKAWRQARFVEQELRIALKQKAFHLAFMPIYDAAEQRICGAEALLRTSHLPLKSFSPEVYVRVAEQAGLIREIDLWVLEEAIKALQKLNQKDFVMAVNISSRELMDIEFAEELRSLITRYHITPSQLCLEVTETFFLDVHGICFESIQAIRDLGVQLSLDDFGTGHASLQHLLNMPIDEIKIDRSFVWTLDNEKSAVIVDAIVSIAGICQYHVVAEGIETEAQLNKLAGLGCRYFQGYLIAKPDSFEKLVEICSEVKNSRRLDTQVKLRA</sequence>
<feature type="domain" description="EAL" evidence="2">
    <location>
        <begin position="429"/>
        <end position="679"/>
    </location>
</feature>
<dbReference type="OrthoDB" id="9804951at2"/>
<evidence type="ECO:0000313" key="4">
    <source>
        <dbReference type="Proteomes" id="UP000175691"/>
    </source>
</evidence>
<comment type="caution">
    <text evidence="3">The sequence shown here is derived from an EMBL/GenBank/DDBJ whole genome shotgun (WGS) entry which is preliminary data.</text>
</comment>
<dbReference type="Pfam" id="PF00563">
    <property type="entry name" value="EAL"/>
    <property type="match status" value="1"/>
</dbReference>
<keyword evidence="1" id="KW-0472">Membrane</keyword>
<keyword evidence="4" id="KW-1185">Reference proteome</keyword>
<proteinExistence type="predicted"/>
<evidence type="ECO:0000256" key="1">
    <source>
        <dbReference type="SAM" id="Phobius"/>
    </source>
</evidence>
<accession>A0A1E7ZB92</accession>
<gene>
    <name evidence="3" type="ORF">BFC18_11625</name>
</gene>
<keyword evidence="1" id="KW-0812">Transmembrane</keyword>
<dbReference type="InterPro" id="IPR050706">
    <property type="entry name" value="Cyclic-di-GMP_PDE-like"/>
</dbReference>
<feature type="transmembrane region" description="Helical" evidence="1">
    <location>
        <begin position="18"/>
        <end position="38"/>
    </location>
</feature>
<dbReference type="EMBL" id="MDHN01000024">
    <property type="protein sequence ID" value="OFC70778.1"/>
    <property type="molecule type" value="Genomic_DNA"/>
</dbReference>
<name>A0A1E7ZB92_9ALTE</name>
<protein>
    <recommendedName>
        <fullName evidence="2">EAL domain-containing protein</fullName>
    </recommendedName>
</protein>
<evidence type="ECO:0000259" key="2">
    <source>
        <dbReference type="PROSITE" id="PS50883"/>
    </source>
</evidence>
<dbReference type="PANTHER" id="PTHR33121:SF79">
    <property type="entry name" value="CYCLIC DI-GMP PHOSPHODIESTERASE PDED-RELATED"/>
    <property type="match status" value="1"/>
</dbReference>
<dbReference type="InterPro" id="IPR001633">
    <property type="entry name" value="EAL_dom"/>
</dbReference>
<dbReference type="SMART" id="SM00052">
    <property type="entry name" value="EAL"/>
    <property type="match status" value="1"/>
</dbReference>
<keyword evidence="1" id="KW-1133">Transmembrane helix</keyword>
<dbReference type="CDD" id="cd01948">
    <property type="entry name" value="EAL"/>
    <property type="match status" value="1"/>
</dbReference>
<dbReference type="PANTHER" id="PTHR33121">
    <property type="entry name" value="CYCLIC DI-GMP PHOSPHODIESTERASE PDEF"/>
    <property type="match status" value="1"/>
</dbReference>
<evidence type="ECO:0000313" key="3">
    <source>
        <dbReference type="EMBL" id="OFC70778.1"/>
    </source>
</evidence>
<dbReference type="RefSeq" id="WP_070125482.1">
    <property type="nucleotide sequence ID" value="NZ_MDHN01000024.1"/>
</dbReference>
<dbReference type="GO" id="GO:0071111">
    <property type="term" value="F:cyclic-guanylate-specific phosphodiesterase activity"/>
    <property type="evidence" value="ECO:0007669"/>
    <property type="project" value="InterPro"/>
</dbReference>
<organism evidence="3 4">
    <name type="scientific">Alteromonas confluentis</name>
    <dbReference type="NCBI Taxonomy" id="1656094"/>
    <lineage>
        <taxon>Bacteria</taxon>
        <taxon>Pseudomonadati</taxon>
        <taxon>Pseudomonadota</taxon>
        <taxon>Gammaproteobacteria</taxon>
        <taxon>Alteromonadales</taxon>
        <taxon>Alteromonadaceae</taxon>
        <taxon>Alteromonas/Salinimonas group</taxon>
        <taxon>Alteromonas</taxon>
    </lineage>
</organism>
<dbReference type="Proteomes" id="UP000175691">
    <property type="component" value="Unassembled WGS sequence"/>
</dbReference>
<dbReference type="Gene3D" id="3.20.20.450">
    <property type="entry name" value="EAL domain"/>
    <property type="match status" value="1"/>
</dbReference>
<dbReference type="InterPro" id="IPR035919">
    <property type="entry name" value="EAL_sf"/>
</dbReference>
<dbReference type="STRING" id="1656094.BFC18_11625"/>
<reference evidence="3 4" key="1">
    <citation type="submission" date="2016-08" db="EMBL/GenBank/DDBJ databases">
        <authorList>
            <person name="Seilhamer J.J."/>
        </authorList>
    </citation>
    <scope>NUCLEOTIDE SEQUENCE [LARGE SCALE GENOMIC DNA]</scope>
    <source>
        <strain evidence="3 4">KCTC 42603</strain>
    </source>
</reference>
<dbReference type="AlphaFoldDB" id="A0A1E7ZB92"/>
<dbReference type="SUPFAM" id="SSF141868">
    <property type="entry name" value="EAL domain-like"/>
    <property type="match status" value="1"/>
</dbReference>